<dbReference type="InterPro" id="IPR045591">
    <property type="entry name" value="DUF6462"/>
</dbReference>
<name>A0A1G5EB74_9FIRM</name>
<dbReference type="EMBL" id="FMUR01000010">
    <property type="protein sequence ID" value="SCY24273.1"/>
    <property type="molecule type" value="Genomic_DNA"/>
</dbReference>
<protein>
    <submittedName>
        <fullName evidence="1">Uncharacterized protein</fullName>
    </submittedName>
</protein>
<evidence type="ECO:0000313" key="2">
    <source>
        <dbReference type="Proteomes" id="UP000183047"/>
    </source>
</evidence>
<accession>A0A1G5EB74</accession>
<gene>
    <name evidence="1" type="ORF">SAMN02910451_01897</name>
</gene>
<keyword evidence="2" id="KW-1185">Reference proteome</keyword>
<dbReference type="Pfam" id="PF20063">
    <property type="entry name" value="DUF6462"/>
    <property type="match status" value="2"/>
</dbReference>
<dbReference type="AlphaFoldDB" id="A0A1G5EB74"/>
<proteinExistence type="predicted"/>
<reference evidence="2" key="1">
    <citation type="submission" date="2016-10" db="EMBL/GenBank/DDBJ databases">
        <authorList>
            <person name="Varghese N."/>
            <person name="Submissions S."/>
        </authorList>
    </citation>
    <scope>NUCLEOTIDE SEQUENCE [LARGE SCALE GENOMIC DNA]</scope>
    <source>
        <strain evidence="2">XBD2006</strain>
    </source>
</reference>
<evidence type="ECO:0000313" key="1">
    <source>
        <dbReference type="EMBL" id="SCY24273.1"/>
    </source>
</evidence>
<sequence>MNRGKSPPINLDKYLVGKEHRYCTYNEGARLYCMNYWSFVTFCKEAGANFKLRKTAIVDLNIVDKYIEENFKEEYEREVSEMASRRKIEDLADVVKKGKKKYVRYAEGAELYSIGLHTFENLAKEAKATRKVKGVVLCNTEKIDAFIESFEE</sequence>
<organism evidence="1 2">
    <name type="scientific">Butyrivibrio hungatei</name>
    <dbReference type="NCBI Taxonomy" id="185008"/>
    <lineage>
        <taxon>Bacteria</taxon>
        <taxon>Bacillati</taxon>
        <taxon>Bacillota</taxon>
        <taxon>Clostridia</taxon>
        <taxon>Lachnospirales</taxon>
        <taxon>Lachnospiraceae</taxon>
        <taxon>Butyrivibrio</taxon>
    </lineage>
</organism>
<dbReference type="Proteomes" id="UP000183047">
    <property type="component" value="Unassembled WGS sequence"/>
</dbReference>
<dbReference type="RefSeq" id="WP_330390033.1">
    <property type="nucleotide sequence ID" value="NZ_FMUR01000010.1"/>
</dbReference>